<proteinExistence type="inferred from homology"/>
<evidence type="ECO:0000259" key="2">
    <source>
        <dbReference type="Pfam" id="PF00082"/>
    </source>
</evidence>
<accession>A0A7W7Q7Y4</accession>
<dbReference type="EMBL" id="JACHJQ010000005">
    <property type="protein sequence ID" value="MBB4908513.1"/>
    <property type="molecule type" value="Genomic_DNA"/>
</dbReference>
<dbReference type="InterPro" id="IPR036852">
    <property type="entry name" value="Peptidase_S8/S53_dom_sf"/>
</dbReference>
<dbReference type="AlphaFoldDB" id="A0A7W7Q7Y4"/>
<comment type="similarity">
    <text evidence="1">Belongs to the peptidase S8 family.</text>
</comment>
<protein>
    <submittedName>
        <fullName evidence="3">Subtilisin family serine protease</fullName>
    </submittedName>
</protein>
<evidence type="ECO:0000256" key="1">
    <source>
        <dbReference type="PROSITE-ProRule" id="PRU01240"/>
    </source>
</evidence>
<organism evidence="3 4">
    <name type="scientific">Actinophytocola algeriensis</name>
    <dbReference type="NCBI Taxonomy" id="1768010"/>
    <lineage>
        <taxon>Bacteria</taxon>
        <taxon>Bacillati</taxon>
        <taxon>Actinomycetota</taxon>
        <taxon>Actinomycetes</taxon>
        <taxon>Pseudonocardiales</taxon>
        <taxon>Pseudonocardiaceae</taxon>
    </lineage>
</organism>
<evidence type="ECO:0000313" key="3">
    <source>
        <dbReference type="EMBL" id="MBB4908513.1"/>
    </source>
</evidence>
<comment type="caution">
    <text evidence="3">The sequence shown here is derived from an EMBL/GenBank/DDBJ whole genome shotgun (WGS) entry which is preliminary data.</text>
</comment>
<dbReference type="CDD" id="cd00306">
    <property type="entry name" value="Peptidases_S8_S53"/>
    <property type="match status" value="1"/>
</dbReference>
<dbReference type="InterPro" id="IPR000209">
    <property type="entry name" value="Peptidase_S8/S53_dom"/>
</dbReference>
<reference evidence="3 4" key="1">
    <citation type="submission" date="2020-08" db="EMBL/GenBank/DDBJ databases">
        <title>Genomic Encyclopedia of Type Strains, Phase III (KMG-III): the genomes of soil and plant-associated and newly described type strains.</title>
        <authorList>
            <person name="Whitman W."/>
        </authorList>
    </citation>
    <scope>NUCLEOTIDE SEQUENCE [LARGE SCALE GENOMIC DNA]</scope>
    <source>
        <strain evidence="3 4">CECT 8960</strain>
    </source>
</reference>
<dbReference type="Proteomes" id="UP000520767">
    <property type="component" value="Unassembled WGS sequence"/>
</dbReference>
<dbReference type="GO" id="GO:0006508">
    <property type="term" value="P:proteolysis"/>
    <property type="evidence" value="ECO:0007669"/>
    <property type="project" value="UniProtKB-KW"/>
</dbReference>
<sequence>MDELIVDLRHQIEIMKLLDNEPELRPGTREDNHKLGLMLLGKFSALDSYAARVRRRYINEFTALATPPNDLDVLMYDLRVRFEREFGFTPVMERNSDSVIGLPQHKAIADPVPVGAVIQSPAAATDGEHVKVGVVDTALVPHPTFPANLVSGTQLTPSGAEPLPVLAMHSAFLVGLIRHEAPAAGIVVRAGLDADRDRSSVWQVAREIADLQDQHLDILNLSFGVTGDHEAPPMALRRAIDRLDPRVLVIAAAGNRKGDQDEPKQVWPAAMTDVVAVGATNAIFSMTGPWVDCSAAGVFVTSTFPAFPVTLSSQDVITFGNGLAKWSGTSFAAGTVTGAVAARMSRTPGMTAREAFAVLLADNGQDPVRQPTP</sequence>
<dbReference type="PROSITE" id="PS51892">
    <property type="entry name" value="SUBTILASE"/>
    <property type="match status" value="1"/>
</dbReference>
<feature type="domain" description="Peptidase S8/S53" evidence="2">
    <location>
        <begin position="177"/>
        <end position="360"/>
    </location>
</feature>
<feature type="active site" description="Charge relay system" evidence="1">
    <location>
        <position position="136"/>
    </location>
</feature>
<name>A0A7W7Q7Y4_9PSEU</name>
<keyword evidence="1 3" id="KW-0645">Protease</keyword>
<gene>
    <name evidence="3" type="ORF">FHR82_004766</name>
</gene>
<feature type="active site" description="Charge relay system" evidence="1">
    <location>
        <position position="330"/>
    </location>
</feature>
<dbReference type="RefSeq" id="WP_184812658.1">
    <property type="nucleotide sequence ID" value="NZ_JACHJQ010000005.1"/>
</dbReference>
<feature type="active site" description="Charge relay system" evidence="1">
    <location>
        <position position="169"/>
    </location>
</feature>
<dbReference type="GO" id="GO:0004252">
    <property type="term" value="F:serine-type endopeptidase activity"/>
    <property type="evidence" value="ECO:0007669"/>
    <property type="project" value="UniProtKB-UniRule"/>
</dbReference>
<dbReference type="SUPFAM" id="SSF52743">
    <property type="entry name" value="Subtilisin-like"/>
    <property type="match status" value="1"/>
</dbReference>
<dbReference type="Pfam" id="PF00082">
    <property type="entry name" value="Peptidase_S8"/>
    <property type="match status" value="1"/>
</dbReference>
<keyword evidence="4" id="KW-1185">Reference proteome</keyword>
<dbReference type="Gene3D" id="3.40.50.200">
    <property type="entry name" value="Peptidase S8/S53 domain"/>
    <property type="match status" value="1"/>
</dbReference>
<keyword evidence="1" id="KW-0378">Hydrolase</keyword>
<keyword evidence="1" id="KW-0720">Serine protease</keyword>
<evidence type="ECO:0000313" key="4">
    <source>
        <dbReference type="Proteomes" id="UP000520767"/>
    </source>
</evidence>